<dbReference type="EMBL" id="JAMKOV010000004">
    <property type="protein sequence ID" value="KAI8040793.1"/>
    <property type="molecule type" value="Genomic_DNA"/>
</dbReference>
<dbReference type="Proteomes" id="UP001059596">
    <property type="component" value="Unassembled WGS sequence"/>
</dbReference>
<keyword evidence="3" id="KW-1185">Reference proteome</keyword>
<dbReference type="PANTHER" id="PTHR12436">
    <property type="entry name" value="80 KDA MCM3-ASSOCIATED PROTEIN"/>
    <property type="match status" value="1"/>
</dbReference>
<dbReference type="GO" id="GO:0005819">
    <property type="term" value="C:spindle"/>
    <property type="evidence" value="ECO:0007669"/>
    <property type="project" value="TreeGrafter"/>
</dbReference>
<accession>A0A9P9YQ87</accession>
<dbReference type="PANTHER" id="PTHR12436:SF38">
    <property type="entry name" value="SAC3 DOMAIN-CONTAINING PROTEIN 1"/>
    <property type="match status" value="1"/>
</dbReference>
<reference evidence="2" key="1">
    <citation type="journal article" date="2023" name="Genome Biol. Evol.">
        <title>Long-read-based Genome Assembly of Drosophila gunungcola Reveals Fewer Chemosensory Genes in Flower-breeding Species.</title>
        <authorList>
            <person name="Negi A."/>
            <person name="Liao B.Y."/>
            <person name="Yeh S.D."/>
        </authorList>
    </citation>
    <scope>NUCLEOTIDE SEQUENCE</scope>
    <source>
        <strain evidence="2">Sukarami</strain>
    </source>
</reference>
<dbReference type="Pfam" id="PF03399">
    <property type="entry name" value="SAC3_GANP"/>
    <property type="match status" value="1"/>
</dbReference>
<dbReference type="GO" id="GO:0051225">
    <property type="term" value="P:spindle assembly"/>
    <property type="evidence" value="ECO:0007669"/>
    <property type="project" value="TreeGrafter"/>
</dbReference>
<sequence length="354" mass="41384">MAQVRGSCERFCPDGEAKMRIREKLLHYFELKNGQKNTPGVLVKEFTRSAADAKMPLPQEMRTEAALTKTVEYLLKEQELFSIILDTRKPFNLAYDFIFDRLRAVRREIVIQMYDARQKIRLLEPIVMFLAYSRYRLCEESIEKFDPKICNQHLQECLTGVLCCYDELEGQASSKEPTIRELERRCYIESLYQVFNLGSPESFARALTLPDFVRQDSIFKLCFAICLAFQQRNLYRVLMGFPQLPHILCSVAATKLQAIRRSLLQVFTHAYNNKQLTVPVPYLLRLLLIDSPAGLQDQCRHYNISFTGDRKAVQFNKTDFNQTAELLKTQHERFVESKLKRIYLPEVLLLKKLN</sequence>
<feature type="domain" description="SAC3/GANP/THP3 conserved" evidence="1">
    <location>
        <begin position="11"/>
        <end position="307"/>
    </location>
</feature>
<organism evidence="2 3">
    <name type="scientific">Drosophila gunungcola</name>
    <name type="common">fruit fly</name>
    <dbReference type="NCBI Taxonomy" id="103775"/>
    <lineage>
        <taxon>Eukaryota</taxon>
        <taxon>Metazoa</taxon>
        <taxon>Ecdysozoa</taxon>
        <taxon>Arthropoda</taxon>
        <taxon>Hexapoda</taxon>
        <taxon>Insecta</taxon>
        <taxon>Pterygota</taxon>
        <taxon>Neoptera</taxon>
        <taxon>Endopterygota</taxon>
        <taxon>Diptera</taxon>
        <taxon>Brachycera</taxon>
        <taxon>Muscomorpha</taxon>
        <taxon>Ephydroidea</taxon>
        <taxon>Drosophilidae</taxon>
        <taxon>Drosophila</taxon>
        <taxon>Sophophora</taxon>
    </lineage>
</organism>
<evidence type="ECO:0000259" key="1">
    <source>
        <dbReference type="Pfam" id="PF03399"/>
    </source>
</evidence>
<dbReference type="GO" id="GO:0005813">
    <property type="term" value="C:centrosome"/>
    <property type="evidence" value="ECO:0007669"/>
    <property type="project" value="TreeGrafter"/>
</dbReference>
<dbReference type="GO" id="GO:0051298">
    <property type="term" value="P:centrosome duplication"/>
    <property type="evidence" value="ECO:0007669"/>
    <property type="project" value="TreeGrafter"/>
</dbReference>
<gene>
    <name evidence="2" type="ORF">M5D96_006736</name>
</gene>
<proteinExistence type="predicted"/>
<dbReference type="AlphaFoldDB" id="A0A9P9YQ87"/>
<evidence type="ECO:0000313" key="2">
    <source>
        <dbReference type="EMBL" id="KAI8040793.1"/>
    </source>
</evidence>
<dbReference type="InterPro" id="IPR005062">
    <property type="entry name" value="SAC3/GANP/THP3_conserved"/>
</dbReference>
<dbReference type="GO" id="GO:0005634">
    <property type="term" value="C:nucleus"/>
    <property type="evidence" value="ECO:0007669"/>
    <property type="project" value="TreeGrafter"/>
</dbReference>
<comment type="caution">
    <text evidence="2">The sequence shown here is derived from an EMBL/GenBank/DDBJ whole genome shotgun (WGS) entry which is preliminary data.</text>
</comment>
<dbReference type="Gene3D" id="1.25.40.990">
    <property type="match status" value="1"/>
</dbReference>
<name>A0A9P9YQ87_9MUSC</name>
<dbReference type="FunFam" id="1.25.40.990:FF:000024">
    <property type="entry name" value="GM24869"/>
    <property type="match status" value="1"/>
</dbReference>
<protein>
    <recommendedName>
        <fullName evidence="1">SAC3/GANP/THP3 conserved domain-containing protein</fullName>
    </recommendedName>
</protein>
<evidence type="ECO:0000313" key="3">
    <source>
        <dbReference type="Proteomes" id="UP001059596"/>
    </source>
</evidence>
<dbReference type="InterPro" id="IPR045107">
    <property type="entry name" value="SAC3/GANP/THP3"/>
</dbReference>